<proteinExistence type="predicted"/>
<gene>
    <name evidence="5" type="primary">lacI</name>
    <name evidence="5" type="ORF">LrDSM24759_10950</name>
</gene>
<evidence type="ECO:0000256" key="2">
    <source>
        <dbReference type="ARBA" id="ARBA00023125"/>
    </source>
</evidence>
<protein>
    <submittedName>
        <fullName evidence="5">LacI family transcriptional regulator</fullName>
    </submittedName>
</protein>
<dbReference type="CDD" id="cd01392">
    <property type="entry name" value="HTH_LacI"/>
    <property type="match status" value="1"/>
</dbReference>
<evidence type="ECO:0000313" key="5">
    <source>
        <dbReference type="EMBL" id="GBG05181.1"/>
    </source>
</evidence>
<dbReference type="InterPro" id="IPR046335">
    <property type="entry name" value="LacI/GalR-like_sensor"/>
</dbReference>
<dbReference type="Pfam" id="PF13377">
    <property type="entry name" value="Peripla_BP_3"/>
    <property type="match status" value="1"/>
</dbReference>
<name>A0A2Z6T8E0_9LACO</name>
<dbReference type="SUPFAM" id="SSF53822">
    <property type="entry name" value="Periplasmic binding protein-like I"/>
    <property type="match status" value="1"/>
</dbReference>
<dbReference type="OrthoDB" id="43195at2"/>
<dbReference type="Pfam" id="PF00356">
    <property type="entry name" value="LacI"/>
    <property type="match status" value="1"/>
</dbReference>
<dbReference type="GO" id="GO:0000976">
    <property type="term" value="F:transcription cis-regulatory region binding"/>
    <property type="evidence" value="ECO:0007669"/>
    <property type="project" value="TreeGrafter"/>
</dbReference>
<feature type="domain" description="HTH lacI-type" evidence="4">
    <location>
        <begin position="2"/>
        <end position="63"/>
    </location>
</feature>
<accession>A0A2Z6T8E0</accession>
<evidence type="ECO:0000313" key="6">
    <source>
        <dbReference type="Proteomes" id="UP000257317"/>
    </source>
</evidence>
<dbReference type="GO" id="GO:0003700">
    <property type="term" value="F:DNA-binding transcription factor activity"/>
    <property type="evidence" value="ECO:0007669"/>
    <property type="project" value="TreeGrafter"/>
</dbReference>
<dbReference type="AlphaFoldDB" id="A0A2Z6T8E0"/>
<dbReference type="CDD" id="cd01544">
    <property type="entry name" value="PBP1_GalR"/>
    <property type="match status" value="1"/>
</dbReference>
<evidence type="ECO:0000259" key="4">
    <source>
        <dbReference type="PROSITE" id="PS50932"/>
    </source>
</evidence>
<keyword evidence="1" id="KW-0805">Transcription regulation</keyword>
<keyword evidence="3" id="KW-0804">Transcription</keyword>
<dbReference type="EMBL" id="BFBY01000008">
    <property type="protein sequence ID" value="GBG05181.1"/>
    <property type="molecule type" value="Genomic_DNA"/>
</dbReference>
<dbReference type="Proteomes" id="UP000257317">
    <property type="component" value="Unassembled WGS sequence"/>
</dbReference>
<dbReference type="PANTHER" id="PTHR30146">
    <property type="entry name" value="LACI-RELATED TRANSCRIPTIONAL REPRESSOR"/>
    <property type="match status" value="1"/>
</dbReference>
<keyword evidence="2" id="KW-0238">DNA-binding</keyword>
<dbReference type="InterPro" id="IPR010982">
    <property type="entry name" value="Lambda_DNA-bd_dom_sf"/>
</dbReference>
<organism evidence="5 6">
    <name type="scientific">Lactobacillus rodentium</name>
    <dbReference type="NCBI Taxonomy" id="947835"/>
    <lineage>
        <taxon>Bacteria</taxon>
        <taxon>Bacillati</taxon>
        <taxon>Bacillota</taxon>
        <taxon>Bacilli</taxon>
        <taxon>Lactobacillales</taxon>
        <taxon>Lactobacillaceae</taxon>
        <taxon>Lactobacillus</taxon>
    </lineage>
</organism>
<dbReference type="InterPro" id="IPR028082">
    <property type="entry name" value="Peripla_BP_I"/>
</dbReference>
<evidence type="ECO:0000256" key="3">
    <source>
        <dbReference type="ARBA" id="ARBA00023163"/>
    </source>
</evidence>
<dbReference type="PRINTS" id="PR00036">
    <property type="entry name" value="HTHLACI"/>
</dbReference>
<comment type="caution">
    <text evidence="5">The sequence shown here is derived from an EMBL/GenBank/DDBJ whole genome shotgun (WGS) entry which is preliminary data.</text>
</comment>
<dbReference type="RefSeq" id="WP_117118511.1">
    <property type="nucleotide sequence ID" value="NZ_BFBY01000008.1"/>
</dbReference>
<dbReference type="InterPro" id="IPR000843">
    <property type="entry name" value="HTH_LacI"/>
</dbReference>
<sequence>MATIKDIAEKAKVSPATVSRVLNYDKNLSVNEATRQKIFQIAEELHYQKVKKNLNHKAKSIAVIFWSDNSQEIKDLYYYSIRKGIEVEAATLNYQVKVYYANDSLDDLNESVGIIIIGHNQYSKPYLNHVYSFKRPIVFLDADTLAENYPCVVSDFHTSVKEVIKHFLKQGQKNIGMLAGDLNDNFDKNNLIDFRFQDYKEYMSKLGLYDPDKIIVGKFTPESGYAAMQKYLATGRPLPQALVIANDAMAIGALKALREAKINVPNDISLISFNDTTTAEFANPSLSSVHVDTHEMGRLGMNMLNNLINASFKDIYKITLKTKLILRESSQN</sequence>
<keyword evidence="6" id="KW-1185">Reference proteome</keyword>
<reference evidence="6" key="1">
    <citation type="submission" date="2018-03" db="EMBL/GenBank/DDBJ databases">
        <title>New taxa in the Lactobacillus gasseri group.</title>
        <authorList>
            <person name="Tanizawa Y."/>
            <person name="Tohno M."/>
            <person name="Endo A."/>
            <person name="Arita M."/>
        </authorList>
    </citation>
    <scope>NUCLEOTIDE SEQUENCE [LARGE SCALE GENOMIC DNA]</scope>
    <source>
        <strain evidence="6">DSM 24759</strain>
    </source>
</reference>
<dbReference type="Gene3D" id="3.40.50.2300">
    <property type="match status" value="2"/>
</dbReference>
<dbReference type="PANTHER" id="PTHR30146:SF149">
    <property type="entry name" value="HTH-TYPE TRANSCRIPTIONAL REGULATOR EBGR"/>
    <property type="match status" value="1"/>
</dbReference>
<evidence type="ECO:0000256" key="1">
    <source>
        <dbReference type="ARBA" id="ARBA00023015"/>
    </source>
</evidence>
<dbReference type="SUPFAM" id="SSF47413">
    <property type="entry name" value="lambda repressor-like DNA-binding domains"/>
    <property type="match status" value="1"/>
</dbReference>
<dbReference type="Gene3D" id="1.10.260.40">
    <property type="entry name" value="lambda repressor-like DNA-binding domains"/>
    <property type="match status" value="1"/>
</dbReference>
<dbReference type="PROSITE" id="PS50932">
    <property type="entry name" value="HTH_LACI_2"/>
    <property type="match status" value="1"/>
</dbReference>
<dbReference type="SMART" id="SM00354">
    <property type="entry name" value="HTH_LACI"/>
    <property type="match status" value="1"/>
</dbReference>
<dbReference type="PROSITE" id="PS00356">
    <property type="entry name" value="HTH_LACI_1"/>
    <property type="match status" value="1"/>
</dbReference>